<dbReference type="AlphaFoldDB" id="A0ABD3T1A1"/>
<evidence type="ECO:0000313" key="1">
    <source>
        <dbReference type="EMBL" id="KAL3830674.1"/>
    </source>
</evidence>
<comment type="caution">
    <text evidence="1">The sequence shown here is derived from an EMBL/GenBank/DDBJ whole genome shotgun (WGS) entry which is preliminary data.</text>
</comment>
<dbReference type="Proteomes" id="UP001634393">
    <property type="component" value="Unassembled WGS sequence"/>
</dbReference>
<name>A0ABD3T1A1_9LAMI</name>
<keyword evidence="2" id="KW-1185">Reference proteome</keyword>
<sequence length="41" mass="5185">MKKLDSCYHFHSCLLLEVDNNFYHWPINVNWNYQWDKLTHM</sequence>
<reference evidence="1 2" key="1">
    <citation type="submission" date="2024-12" db="EMBL/GenBank/DDBJ databases">
        <title>The unique morphological basis and parallel evolutionary history of personate flowers in Penstemon.</title>
        <authorList>
            <person name="Depatie T.H."/>
            <person name="Wessinger C.A."/>
        </authorList>
    </citation>
    <scope>NUCLEOTIDE SEQUENCE [LARGE SCALE GENOMIC DNA]</scope>
    <source>
        <strain evidence="1">WTNN_2</strain>
        <tissue evidence="1">Leaf</tissue>
    </source>
</reference>
<dbReference type="EMBL" id="JBJXBP010000005">
    <property type="protein sequence ID" value="KAL3830674.1"/>
    <property type="molecule type" value="Genomic_DNA"/>
</dbReference>
<gene>
    <name evidence="1" type="ORF">ACJIZ3_019476</name>
</gene>
<organism evidence="1 2">
    <name type="scientific">Penstemon smallii</name>
    <dbReference type="NCBI Taxonomy" id="265156"/>
    <lineage>
        <taxon>Eukaryota</taxon>
        <taxon>Viridiplantae</taxon>
        <taxon>Streptophyta</taxon>
        <taxon>Embryophyta</taxon>
        <taxon>Tracheophyta</taxon>
        <taxon>Spermatophyta</taxon>
        <taxon>Magnoliopsida</taxon>
        <taxon>eudicotyledons</taxon>
        <taxon>Gunneridae</taxon>
        <taxon>Pentapetalae</taxon>
        <taxon>asterids</taxon>
        <taxon>lamiids</taxon>
        <taxon>Lamiales</taxon>
        <taxon>Plantaginaceae</taxon>
        <taxon>Cheloneae</taxon>
        <taxon>Penstemon</taxon>
    </lineage>
</organism>
<protein>
    <submittedName>
        <fullName evidence="1">Uncharacterized protein</fullName>
    </submittedName>
</protein>
<proteinExistence type="predicted"/>
<accession>A0ABD3T1A1</accession>
<evidence type="ECO:0000313" key="2">
    <source>
        <dbReference type="Proteomes" id="UP001634393"/>
    </source>
</evidence>